<evidence type="ECO:0000313" key="2">
    <source>
        <dbReference type="EMBL" id="CAK7349851.1"/>
    </source>
</evidence>
<protein>
    <submittedName>
        <fullName evidence="2">Uncharacterized protein</fullName>
    </submittedName>
</protein>
<organism evidence="2 3">
    <name type="scientific">Dovyalis caffra</name>
    <dbReference type="NCBI Taxonomy" id="77055"/>
    <lineage>
        <taxon>Eukaryota</taxon>
        <taxon>Viridiplantae</taxon>
        <taxon>Streptophyta</taxon>
        <taxon>Embryophyta</taxon>
        <taxon>Tracheophyta</taxon>
        <taxon>Spermatophyta</taxon>
        <taxon>Magnoliopsida</taxon>
        <taxon>eudicotyledons</taxon>
        <taxon>Gunneridae</taxon>
        <taxon>Pentapetalae</taxon>
        <taxon>rosids</taxon>
        <taxon>fabids</taxon>
        <taxon>Malpighiales</taxon>
        <taxon>Salicaceae</taxon>
        <taxon>Flacourtieae</taxon>
        <taxon>Dovyalis</taxon>
    </lineage>
</organism>
<evidence type="ECO:0000256" key="1">
    <source>
        <dbReference type="SAM" id="SignalP"/>
    </source>
</evidence>
<dbReference type="Proteomes" id="UP001314170">
    <property type="component" value="Unassembled WGS sequence"/>
</dbReference>
<name>A0AAV1SER9_9ROSI</name>
<proteinExistence type="predicted"/>
<sequence>MKKKKVFIVFRTYWLLLSIHLCFTSSPTEHVSALRSAQISSHHIIGNANVEIKDISNQLMIGAGAEGGNGAAFGSFDQTVLMVALEVLWVWNLENFP</sequence>
<keyword evidence="1" id="KW-0732">Signal</keyword>
<feature type="signal peptide" evidence="1">
    <location>
        <begin position="1"/>
        <end position="24"/>
    </location>
</feature>
<accession>A0AAV1SER9</accession>
<reference evidence="2 3" key="1">
    <citation type="submission" date="2024-01" db="EMBL/GenBank/DDBJ databases">
        <authorList>
            <person name="Waweru B."/>
        </authorList>
    </citation>
    <scope>NUCLEOTIDE SEQUENCE [LARGE SCALE GENOMIC DNA]</scope>
</reference>
<comment type="caution">
    <text evidence="2">The sequence shown here is derived from an EMBL/GenBank/DDBJ whole genome shotgun (WGS) entry which is preliminary data.</text>
</comment>
<dbReference type="AlphaFoldDB" id="A0AAV1SER9"/>
<evidence type="ECO:0000313" key="3">
    <source>
        <dbReference type="Proteomes" id="UP001314170"/>
    </source>
</evidence>
<feature type="chain" id="PRO_5043471979" evidence="1">
    <location>
        <begin position="25"/>
        <end position="97"/>
    </location>
</feature>
<dbReference type="EMBL" id="CAWUPB010001178">
    <property type="protein sequence ID" value="CAK7349851.1"/>
    <property type="molecule type" value="Genomic_DNA"/>
</dbReference>
<gene>
    <name evidence="2" type="ORF">DCAF_LOCUS22573</name>
</gene>
<keyword evidence="3" id="KW-1185">Reference proteome</keyword>